<dbReference type="InterPro" id="IPR036259">
    <property type="entry name" value="MFS_trans_sf"/>
</dbReference>
<evidence type="ECO:0000259" key="5">
    <source>
        <dbReference type="PROSITE" id="PS50850"/>
    </source>
</evidence>
<feature type="domain" description="Major facilitator superfamily (MFS) profile" evidence="5">
    <location>
        <begin position="1"/>
        <end position="349"/>
    </location>
</feature>
<name>K6Y520_9ALTE</name>
<sequence>MLSLTIFTFASILAAPFIGRLIDRFGVKKVLIPSVVLMGLTIAVIPFSLHSLKLFYCISFITGIVSTGAQSIAYIRLLSSWFNKRRGLSIGIAASGLGLGYMVMPILVQTVLDIADWRSAYYALAMLVMIISLPLISFVIRNEPNNVDTIATEKPILSGLLASEAIKTRNFWLMCTAITIMSMFLTGLLPHIVPLLKDRQLTATLAATAASVMGLATFVGRIVVGYLLDRFFAPYIAIFFFSLAALGLGILVDASSTIWIFLSVFLIGLGFGAESDLIGYLVGRYFGLKSFAQIYGYALAGFLLGAGIGPYLLGLSYEYWGSYQYVLTFACIMSVFSCVLFYFMTPYPRLSEVKT</sequence>
<dbReference type="Gene3D" id="1.20.1250.20">
    <property type="entry name" value="MFS general substrate transporter like domains"/>
    <property type="match status" value="2"/>
</dbReference>
<dbReference type="PROSITE" id="PS50850">
    <property type="entry name" value="MFS"/>
    <property type="match status" value="1"/>
</dbReference>
<gene>
    <name evidence="6" type="ORF">GARC_2104</name>
</gene>
<dbReference type="PANTHER" id="PTHR11360">
    <property type="entry name" value="MONOCARBOXYLATE TRANSPORTER"/>
    <property type="match status" value="1"/>
</dbReference>
<feature type="transmembrane region" description="Helical" evidence="4">
    <location>
        <begin position="258"/>
        <end position="282"/>
    </location>
</feature>
<dbReference type="EMBL" id="BAEO01000027">
    <property type="protein sequence ID" value="GAC19071.1"/>
    <property type="molecule type" value="Genomic_DNA"/>
</dbReference>
<feature type="transmembrane region" description="Helical" evidence="4">
    <location>
        <begin position="53"/>
        <end position="75"/>
    </location>
</feature>
<accession>K6Y520</accession>
<feature type="transmembrane region" description="Helical" evidence="4">
    <location>
        <begin position="205"/>
        <end position="224"/>
    </location>
</feature>
<dbReference type="SUPFAM" id="SSF103473">
    <property type="entry name" value="MFS general substrate transporter"/>
    <property type="match status" value="1"/>
</dbReference>
<dbReference type="STRING" id="493475.GARC_2104"/>
<keyword evidence="1 4" id="KW-0812">Transmembrane</keyword>
<evidence type="ECO:0000313" key="6">
    <source>
        <dbReference type="EMBL" id="GAC19071.1"/>
    </source>
</evidence>
<feature type="transmembrane region" description="Helical" evidence="4">
    <location>
        <begin position="87"/>
        <end position="108"/>
    </location>
</feature>
<feature type="transmembrane region" description="Helical" evidence="4">
    <location>
        <begin position="6"/>
        <end position="23"/>
    </location>
</feature>
<keyword evidence="2 4" id="KW-1133">Transmembrane helix</keyword>
<dbReference type="InterPro" id="IPR050327">
    <property type="entry name" value="Proton-linked_MCT"/>
</dbReference>
<evidence type="ECO:0000313" key="7">
    <source>
        <dbReference type="Proteomes" id="UP000006327"/>
    </source>
</evidence>
<dbReference type="Proteomes" id="UP000006327">
    <property type="component" value="Unassembled WGS sequence"/>
</dbReference>
<dbReference type="PANTHER" id="PTHR11360:SF284">
    <property type="entry name" value="EG:103B4.3 PROTEIN-RELATED"/>
    <property type="match status" value="1"/>
</dbReference>
<reference evidence="6 7" key="1">
    <citation type="journal article" date="2017" name="Antonie Van Leeuwenhoek">
        <title>Rhizobium rhizosphaerae sp. nov., a novel species isolated from rice rhizosphere.</title>
        <authorList>
            <person name="Zhao J.J."/>
            <person name="Zhang J."/>
            <person name="Zhang R.J."/>
            <person name="Zhang C.W."/>
            <person name="Yin H.Q."/>
            <person name="Zhang X.X."/>
        </authorList>
    </citation>
    <scope>NUCLEOTIDE SEQUENCE [LARGE SCALE GENOMIC DNA]</scope>
    <source>
        <strain evidence="6 7">BSs20135</strain>
    </source>
</reference>
<proteinExistence type="predicted"/>
<keyword evidence="3 4" id="KW-0472">Membrane</keyword>
<evidence type="ECO:0000256" key="1">
    <source>
        <dbReference type="ARBA" id="ARBA00022692"/>
    </source>
</evidence>
<comment type="caution">
    <text evidence="6">The sequence shown here is derived from an EMBL/GenBank/DDBJ whole genome shotgun (WGS) entry which is preliminary data.</text>
</comment>
<keyword evidence="7" id="KW-1185">Reference proteome</keyword>
<feature type="transmembrane region" description="Helical" evidence="4">
    <location>
        <begin position="30"/>
        <end position="47"/>
    </location>
</feature>
<feature type="transmembrane region" description="Helical" evidence="4">
    <location>
        <begin position="294"/>
        <end position="313"/>
    </location>
</feature>
<feature type="transmembrane region" description="Helical" evidence="4">
    <location>
        <begin position="120"/>
        <end position="140"/>
    </location>
</feature>
<dbReference type="GO" id="GO:0022857">
    <property type="term" value="F:transmembrane transporter activity"/>
    <property type="evidence" value="ECO:0007669"/>
    <property type="project" value="InterPro"/>
</dbReference>
<evidence type="ECO:0000256" key="3">
    <source>
        <dbReference type="ARBA" id="ARBA00023136"/>
    </source>
</evidence>
<dbReference type="InterPro" id="IPR011701">
    <property type="entry name" value="MFS"/>
</dbReference>
<organism evidence="6 7">
    <name type="scientific">Paraglaciecola arctica BSs20135</name>
    <dbReference type="NCBI Taxonomy" id="493475"/>
    <lineage>
        <taxon>Bacteria</taxon>
        <taxon>Pseudomonadati</taxon>
        <taxon>Pseudomonadota</taxon>
        <taxon>Gammaproteobacteria</taxon>
        <taxon>Alteromonadales</taxon>
        <taxon>Alteromonadaceae</taxon>
        <taxon>Paraglaciecola</taxon>
    </lineage>
</organism>
<protein>
    <recommendedName>
        <fullName evidence="5">Major facilitator superfamily (MFS) profile domain-containing protein</fullName>
    </recommendedName>
</protein>
<feature type="transmembrane region" description="Helical" evidence="4">
    <location>
        <begin position="231"/>
        <end position="252"/>
    </location>
</feature>
<feature type="transmembrane region" description="Helical" evidence="4">
    <location>
        <begin position="325"/>
        <end position="344"/>
    </location>
</feature>
<dbReference type="AlphaFoldDB" id="K6Y520"/>
<evidence type="ECO:0000256" key="2">
    <source>
        <dbReference type="ARBA" id="ARBA00022989"/>
    </source>
</evidence>
<feature type="transmembrane region" description="Helical" evidence="4">
    <location>
        <begin position="171"/>
        <end position="193"/>
    </location>
</feature>
<dbReference type="eggNOG" id="COG2271">
    <property type="taxonomic scope" value="Bacteria"/>
</dbReference>
<dbReference type="InterPro" id="IPR020846">
    <property type="entry name" value="MFS_dom"/>
</dbReference>
<dbReference type="Pfam" id="PF07690">
    <property type="entry name" value="MFS_1"/>
    <property type="match status" value="1"/>
</dbReference>
<evidence type="ECO:0000256" key="4">
    <source>
        <dbReference type="SAM" id="Phobius"/>
    </source>
</evidence>